<organism evidence="1 2">
    <name type="scientific">Halobacillus kuroshimensis</name>
    <dbReference type="NCBI Taxonomy" id="302481"/>
    <lineage>
        <taxon>Bacteria</taxon>
        <taxon>Bacillati</taxon>
        <taxon>Bacillota</taxon>
        <taxon>Bacilli</taxon>
        <taxon>Bacillales</taxon>
        <taxon>Bacillaceae</taxon>
        <taxon>Halobacillus</taxon>
    </lineage>
</organism>
<reference evidence="1 2" key="1">
    <citation type="submission" date="2020-12" db="EMBL/GenBank/DDBJ databases">
        <title>Oil enriched cultivation method for isolating marine PHA-producing bacteria.</title>
        <authorList>
            <person name="Zheng W."/>
            <person name="Yu S."/>
            <person name="Huang Y."/>
        </authorList>
    </citation>
    <scope>NUCLEOTIDE SEQUENCE [LARGE SCALE GENOMIC DNA]</scope>
    <source>
        <strain evidence="1 2">SY-2-6</strain>
    </source>
</reference>
<sequence>MDRMVDLYFIRHGLTKGNKQRQYIGWSDFPLLKEGKTNIQKLKDQLPDMGLIYSSDLLRCLETTELLFPGCRYGRSSSLREIHFGDWETCTYEDLKDKALYRAWVSRPDRFTPPEGESYPHFQQRVERFLLYLLKAVKKQPVESAAVVTHGGPLREMISWVTGTPLWTYRVHPGEGVKIKLQLKGEGGMSWNLLQVEPITGKENGPGICG</sequence>
<gene>
    <name evidence="1" type="ORF">JF544_06230</name>
</gene>
<keyword evidence="2" id="KW-1185">Reference proteome</keyword>
<dbReference type="CDD" id="cd07067">
    <property type="entry name" value="HP_PGM_like"/>
    <property type="match status" value="1"/>
</dbReference>
<dbReference type="InterPro" id="IPR029033">
    <property type="entry name" value="His_PPase_superfam"/>
</dbReference>
<dbReference type="Gene3D" id="3.40.50.1240">
    <property type="entry name" value="Phosphoglycerate mutase-like"/>
    <property type="match status" value="1"/>
</dbReference>
<comment type="caution">
    <text evidence="1">The sequence shown here is derived from an EMBL/GenBank/DDBJ whole genome shotgun (WGS) entry which is preliminary data.</text>
</comment>
<name>A0ABS3DU08_9BACI</name>
<dbReference type="EMBL" id="JAEKJY010000001">
    <property type="protein sequence ID" value="MBN8234837.1"/>
    <property type="molecule type" value="Genomic_DNA"/>
</dbReference>
<proteinExistence type="predicted"/>
<dbReference type="InterPro" id="IPR013078">
    <property type="entry name" value="His_Pase_superF_clade-1"/>
</dbReference>
<dbReference type="Proteomes" id="UP000663970">
    <property type="component" value="Unassembled WGS sequence"/>
</dbReference>
<evidence type="ECO:0000313" key="2">
    <source>
        <dbReference type="Proteomes" id="UP000663970"/>
    </source>
</evidence>
<dbReference type="InterPro" id="IPR050275">
    <property type="entry name" value="PGM_Phosphatase"/>
</dbReference>
<accession>A0ABS3DU08</accession>
<dbReference type="Pfam" id="PF00300">
    <property type="entry name" value="His_Phos_1"/>
    <property type="match status" value="1"/>
</dbReference>
<dbReference type="PANTHER" id="PTHR48100:SF59">
    <property type="entry name" value="ADENOSYLCOBALAMIN_ALPHA-RIBAZOLE PHOSPHATASE"/>
    <property type="match status" value="1"/>
</dbReference>
<dbReference type="PANTHER" id="PTHR48100">
    <property type="entry name" value="BROAD-SPECIFICITY PHOSPHATASE YOR283W-RELATED"/>
    <property type="match status" value="1"/>
</dbReference>
<dbReference type="SUPFAM" id="SSF53254">
    <property type="entry name" value="Phosphoglycerate mutase-like"/>
    <property type="match status" value="1"/>
</dbReference>
<dbReference type="SMART" id="SM00855">
    <property type="entry name" value="PGAM"/>
    <property type="match status" value="1"/>
</dbReference>
<evidence type="ECO:0000313" key="1">
    <source>
        <dbReference type="EMBL" id="MBN8234837.1"/>
    </source>
</evidence>
<protein>
    <submittedName>
        <fullName evidence="1">Histidine phosphatase family protein</fullName>
    </submittedName>
</protein>